<accession>A0ABV5GZ23</accession>
<keyword evidence="2" id="KW-1185">Reference proteome</keyword>
<organism evidence="1 2">
    <name type="scientific">Algibacter miyuki</name>
    <dbReference type="NCBI Taxonomy" id="1306933"/>
    <lineage>
        <taxon>Bacteria</taxon>
        <taxon>Pseudomonadati</taxon>
        <taxon>Bacteroidota</taxon>
        <taxon>Flavobacteriia</taxon>
        <taxon>Flavobacteriales</taxon>
        <taxon>Flavobacteriaceae</taxon>
        <taxon>Algibacter</taxon>
    </lineage>
</organism>
<dbReference type="EMBL" id="JBHMFA010000005">
    <property type="protein sequence ID" value="MFB9104898.1"/>
    <property type="molecule type" value="Genomic_DNA"/>
</dbReference>
<proteinExistence type="predicted"/>
<comment type="caution">
    <text evidence="1">The sequence shown here is derived from an EMBL/GenBank/DDBJ whole genome shotgun (WGS) entry which is preliminary data.</text>
</comment>
<gene>
    <name evidence="1" type="ORF">ACFFU1_08305</name>
</gene>
<evidence type="ECO:0000313" key="1">
    <source>
        <dbReference type="EMBL" id="MFB9104898.1"/>
    </source>
</evidence>
<dbReference type="RefSeq" id="WP_290273072.1">
    <property type="nucleotide sequence ID" value="NZ_JAUFQP010000013.1"/>
</dbReference>
<dbReference type="Proteomes" id="UP001589590">
    <property type="component" value="Unassembled WGS sequence"/>
</dbReference>
<reference evidence="1 2" key="1">
    <citation type="submission" date="2024-09" db="EMBL/GenBank/DDBJ databases">
        <authorList>
            <person name="Sun Q."/>
            <person name="Mori K."/>
        </authorList>
    </citation>
    <scope>NUCLEOTIDE SEQUENCE [LARGE SCALE GENOMIC DNA]</scope>
    <source>
        <strain evidence="1 2">CECT 8300</strain>
    </source>
</reference>
<name>A0ABV5GZ23_9FLAO</name>
<sequence length="142" mass="16168">MKIIDSEFSHHIVKSVHEKLGDIYFFNHIAVIEFNEGVHVDVSNTTDIIEKLTLFFGMSRPFGVIANRINSYSINLLDIIKIQDKVKNLSAYSVVSHNAAGYMNAEIESNFCSRDNIHFDNINEAINFVYSKVKSKIQISLN</sequence>
<evidence type="ECO:0000313" key="2">
    <source>
        <dbReference type="Proteomes" id="UP001589590"/>
    </source>
</evidence>
<protein>
    <submittedName>
        <fullName evidence="1">Uncharacterized protein</fullName>
    </submittedName>
</protein>